<keyword evidence="2" id="KW-1185">Reference proteome</keyword>
<organism evidence="1 2">
    <name type="scientific">Parafrankia irregularis</name>
    <dbReference type="NCBI Taxonomy" id="795642"/>
    <lineage>
        <taxon>Bacteria</taxon>
        <taxon>Bacillati</taxon>
        <taxon>Actinomycetota</taxon>
        <taxon>Actinomycetes</taxon>
        <taxon>Frankiales</taxon>
        <taxon>Frankiaceae</taxon>
        <taxon>Parafrankia</taxon>
    </lineage>
</organism>
<sequence>MVESGRAGKPKADLVAVGRGSVEPRTTATSQLWSTGQVLMLCRSTIRVLSASAASVSPLASTTCRA</sequence>
<dbReference type="AlphaFoldDB" id="A0A0S4QHW4"/>
<reference evidence="2" key="1">
    <citation type="submission" date="2015-11" db="EMBL/GenBank/DDBJ databases">
        <authorList>
            <person name="Varghese N."/>
        </authorList>
    </citation>
    <scope>NUCLEOTIDE SEQUENCE [LARGE SCALE GENOMIC DNA]</scope>
    <source>
        <strain evidence="2">DSM 45899</strain>
    </source>
</reference>
<evidence type="ECO:0000313" key="1">
    <source>
        <dbReference type="EMBL" id="CUU54364.1"/>
    </source>
</evidence>
<accession>A0A0S4QHW4</accession>
<dbReference type="Proteomes" id="UP000198802">
    <property type="component" value="Unassembled WGS sequence"/>
</dbReference>
<gene>
    <name evidence="1" type="ORF">Ga0074812_102374</name>
</gene>
<protein>
    <submittedName>
        <fullName evidence="1">Uncharacterized protein</fullName>
    </submittedName>
</protein>
<name>A0A0S4QHW4_9ACTN</name>
<evidence type="ECO:0000313" key="2">
    <source>
        <dbReference type="Proteomes" id="UP000198802"/>
    </source>
</evidence>
<dbReference type="EMBL" id="FAOZ01000002">
    <property type="protein sequence ID" value="CUU54364.1"/>
    <property type="molecule type" value="Genomic_DNA"/>
</dbReference>
<proteinExistence type="predicted"/>